<dbReference type="EMBL" id="JAWXYG010000003">
    <property type="protein sequence ID" value="KAK4277913.1"/>
    <property type="molecule type" value="Genomic_DNA"/>
</dbReference>
<dbReference type="GO" id="GO:0140496">
    <property type="term" value="F:gamma-tubulin complex binding"/>
    <property type="evidence" value="ECO:0007669"/>
    <property type="project" value="InterPro"/>
</dbReference>
<dbReference type="FunFam" id="2.130.10.10:FF:000344">
    <property type="entry name" value="Protein NEDD1"/>
    <property type="match status" value="1"/>
</dbReference>
<dbReference type="InterPro" id="IPR015943">
    <property type="entry name" value="WD40/YVTN_repeat-like_dom_sf"/>
</dbReference>
<reference evidence="4" key="1">
    <citation type="submission" date="2023-10" db="EMBL/GenBank/DDBJ databases">
        <title>Chromosome-level genome of the transformable northern wattle, Acacia crassicarpa.</title>
        <authorList>
            <person name="Massaro I."/>
            <person name="Sinha N.R."/>
            <person name="Poethig S."/>
            <person name="Leichty A.R."/>
        </authorList>
    </citation>
    <scope>NUCLEOTIDE SEQUENCE</scope>
    <source>
        <strain evidence="4">Acra3RX</strain>
        <tissue evidence="4">Leaf</tissue>
    </source>
</reference>
<dbReference type="GO" id="GO:0005828">
    <property type="term" value="C:kinetochore microtubule"/>
    <property type="evidence" value="ECO:0007669"/>
    <property type="project" value="TreeGrafter"/>
</dbReference>
<dbReference type="InterPro" id="IPR044621">
    <property type="entry name" value="NEDD1"/>
</dbReference>
<comment type="caution">
    <text evidence="4">The sequence shown here is derived from an EMBL/GenBank/DDBJ whole genome shotgun (WGS) entry which is preliminary data.</text>
</comment>
<dbReference type="Gene3D" id="2.130.10.10">
    <property type="entry name" value="YVTN repeat-like/Quinoprotein amine dehydrogenase"/>
    <property type="match status" value="2"/>
</dbReference>
<dbReference type="PANTHER" id="PTHR45096:SF1">
    <property type="entry name" value="PROTEIN NEDD1"/>
    <property type="match status" value="1"/>
</dbReference>
<feature type="repeat" description="WD" evidence="1">
    <location>
        <begin position="184"/>
        <end position="198"/>
    </location>
</feature>
<evidence type="ECO:0000313" key="5">
    <source>
        <dbReference type="Proteomes" id="UP001293593"/>
    </source>
</evidence>
<keyword evidence="1" id="KW-0853">WD repeat</keyword>
<dbReference type="InterPro" id="IPR001680">
    <property type="entry name" value="WD40_rpt"/>
</dbReference>
<dbReference type="Pfam" id="PF00400">
    <property type="entry name" value="WD40"/>
    <property type="match status" value="2"/>
</dbReference>
<dbReference type="AlphaFoldDB" id="A0AAE1MVL5"/>
<dbReference type="GO" id="GO:0010968">
    <property type="term" value="P:regulation of microtubule nucleation"/>
    <property type="evidence" value="ECO:0007669"/>
    <property type="project" value="InterPro"/>
</dbReference>
<dbReference type="GO" id="GO:2000694">
    <property type="term" value="P:regulation of phragmoplast microtubule organization"/>
    <property type="evidence" value="ECO:0007669"/>
    <property type="project" value="TreeGrafter"/>
</dbReference>
<keyword evidence="2" id="KW-0175">Coiled coil</keyword>
<dbReference type="PANTHER" id="PTHR45096">
    <property type="entry name" value="PROTEIN NEDD1"/>
    <property type="match status" value="1"/>
</dbReference>
<evidence type="ECO:0000256" key="2">
    <source>
        <dbReference type="SAM" id="Coils"/>
    </source>
</evidence>
<evidence type="ECO:0000256" key="3">
    <source>
        <dbReference type="SAM" id="MobiDB-lite"/>
    </source>
</evidence>
<evidence type="ECO:0008006" key="6">
    <source>
        <dbReference type="Google" id="ProtNLM"/>
    </source>
</evidence>
<feature type="coiled-coil region" evidence="2">
    <location>
        <begin position="754"/>
        <end position="781"/>
    </location>
</feature>
<dbReference type="SMART" id="SM00320">
    <property type="entry name" value="WD40"/>
    <property type="match status" value="6"/>
</dbReference>
<organism evidence="4 5">
    <name type="scientific">Acacia crassicarpa</name>
    <name type="common">northern wattle</name>
    <dbReference type="NCBI Taxonomy" id="499986"/>
    <lineage>
        <taxon>Eukaryota</taxon>
        <taxon>Viridiplantae</taxon>
        <taxon>Streptophyta</taxon>
        <taxon>Embryophyta</taxon>
        <taxon>Tracheophyta</taxon>
        <taxon>Spermatophyta</taxon>
        <taxon>Magnoliopsida</taxon>
        <taxon>eudicotyledons</taxon>
        <taxon>Gunneridae</taxon>
        <taxon>Pentapetalae</taxon>
        <taxon>rosids</taxon>
        <taxon>fabids</taxon>
        <taxon>Fabales</taxon>
        <taxon>Fabaceae</taxon>
        <taxon>Caesalpinioideae</taxon>
        <taxon>mimosoid clade</taxon>
        <taxon>Acacieae</taxon>
        <taxon>Acacia</taxon>
    </lineage>
</organism>
<keyword evidence="5" id="KW-1185">Reference proteome</keyword>
<proteinExistence type="predicted"/>
<gene>
    <name evidence="4" type="ORF">QN277_015833</name>
</gene>
<feature type="region of interest" description="Disordered" evidence="3">
    <location>
        <begin position="386"/>
        <end position="405"/>
    </location>
</feature>
<name>A0AAE1MVL5_9FABA</name>
<accession>A0AAE1MVL5</accession>
<evidence type="ECO:0000313" key="4">
    <source>
        <dbReference type="EMBL" id="KAK4277913.1"/>
    </source>
</evidence>
<feature type="region of interest" description="Disordered" evidence="3">
    <location>
        <begin position="461"/>
        <end position="522"/>
    </location>
</feature>
<evidence type="ECO:0000256" key="1">
    <source>
        <dbReference type="PROSITE-ProRule" id="PRU00221"/>
    </source>
</evidence>
<dbReference type="Proteomes" id="UP001293593">
    <property type="component" value="Unassembled WGS sequence"/>
</dbReference>
<dbReference type="PROSITE" id="PS50082">
    <property type="entry name" value="WD_REPEATS_2"/>
    <property type="match status" value="1"/>
</dbReference>
<dbReference type="GO" id="GO:0032467">
    <property type="term" value="P:positive regulation of cytokinesis"/>
    <property type="evidence" value="ECO:0007669"/>
    <property type="project" value="TreeGrafter"/>
</dbReference>
<dbReference type="InterPro" id="IPR036322">
    <property type="entry name" value="WD40_repeat_dom_sf"/>
</dbReference>
<dbReference type="GO" id="GO:0060236">
    <property type="term" value="P:regulation of mitotic spindle organization"/>
    <property type="evidence" value="ECO:0007669"/>
    <property type="project" value="TreeGrafter"/>
</dbReference>
<sequence length="782" mass="84677">MALLAACGGDTVKLFDSSVKPGDPCSLSYAPSPGFQVNSVKWNHTNLVVASAGDDKKISLWHKNGQSMGTIPVAGTDSGDNIEESIMALSFSNKASRYLCSGGSGQVVRIWDLQRKRCIKWLRGHTSTITGVMYNCKDEHLASISLSGGLILHNLASGARAAELRDPNEQVLRVLDYSRISRHLLVTAGDDGTVHLWDTTGRSPKVSWLKQHSAPTAGISFSPSNDKILASVGLDKKLYTYDTGSRRPSSCISYEAPFSSLAFRDDGLMLAAATSNGRVAFYDVRGKPQPFVVLHAYGSSEAVTGLCWQRSKPVSVNEANCTAETALVGDAVEDSILMPDPLPSATSSSVSLSTVVSSSRNSGRLNAPIEVSSLKSSSSGLAPSMLNVSSGEETPHRSHLWPGGNLSRLNAPRSGYNFKDDMEVFSPLVDVQPITPSLWDENGAKKDNIFADRKPSSLLFPSSSRKFPNTEEGSIDHPVFDWRSGSISKQDETRSSFPPVESIAPPSSKDEASSITPPEAWGGERLSEKYTYLRQSINAPSRFGTLASGVQTAGSMSSGLQASSSSDVTSLTTSGINFANFRSKDVSTSQETSVSLPDHLSSNSLSISTKSILGQVNLDSPRMLSLTRRFSTYAERISTTSTFSDGVSLSVGSPKMKKSGAETREELLNSLLQKSDASISTEPNSLLPANGVTAQQKASQLDAHGSSFTLQLFQRTLEETLDSHLRPIHQDMRNLHIEMLRQFHLQETETFNVMKSILENQAELMKEVKSLRQEFQQLRQML</sequence>
<dbReference type="SUPFAM" id="SSF50978">
    <property type="entry name" value="WD40 repeat-like"/>
    <property type="match status" value="1"/>
</dbReference>
<dbReference type="GO" id="GO:0000919">
    <property type="term" value="P:cell plate assembly"/>
    <property type="evidence" value="ECO:0007669"/>
    <property type="project" value="TreeGrafter"/>
</dbReference>
<protein>
    <recommendedName>
        <fullName evidence="6">Protein NEDD1</fullName>
    </recommendedName>
</protein>